<dbReference type="FunFam" id="3.40.50.720:FF:000084">
    <property type="entry name" value="Short-chain dehydrogenase reductase"/>
    <property type="match status" value="1"/>
</dbReference>
<dbReference type="InterPro" id="IPR057326">
    <property type="entry name" value="KR_dom"/>
</dbReference>
<dbReference type="GO" id="GO:0032787">
    <property type="term" value="P:monocarboxylic acid metabolic process"/>
    <property type="evidence" value="ECO:0007669"/>
    <property type="project" value="UniProtKB-ARBA"/>
</dbReference>
<organism evidence="5 6">
    <name type="scientific">Cryptosporangium phraense</name>
    <dbReference type="NCBI Taxonomy" id="2593070"/>
    <lineage>
        <taxon>Bacteria</taxon>
        <taxon>Bacillati</taxon>
        <taxon>Actinomycetota</taxon>
        <taxon>Actinomycetes</taxon>
        <taxon>Cryptosporangiales</taxon>
        <taxon>Cryptosporangiaceae</taxon>
        <taxon>Cryptosporangium</taxon>
    </lineage>
</organism>
<evidence type="ECO:0000313" key="5">
    <source>
        <dbReference type="EMBL" id="TQS46161.1"/>
    </source>
</evidence>
<evidence type="ECO:0000256" key="3">
    <source>
        <dbReference type="RuleBase" id="RU000363"/>
    </source>
</evidence>
<dbReference type="PROSITE" id="PS00061">
    <property type="entry name" value="ADH_SHORT"/>
    <property type="match status" value="1"/>
</dbReference>
<evidence type="ECO:0000256" key="1">
    <source>
        <dbReference type="ARBA" id="ARBA00006484"/>
    </source>
</evidence>
<dbReference type="PANTHER" id="PTHR42879">
    <property type="entry name" value="3-OXOACYL-(ACYL-CARRIER-PROTEIN) REDUCTASE"/>
    <property type="match status" value="1"/>
</dbReference>
<dbReference type="Gene3D" id="3.40.50.720">
    <property type="entry name" value="NAD(P)-binding Rossmann-like Domain"/>
    <property type="match status" value="1"/>
</dbReference>
<dbReference type="SUPFAM" id="SSF51735">
    <property type="entry name" value="NAD(P)-binding Rossmann-fold domains"/>
    <property type="match status" value="1"/>
</dbReference>
<dbReference type="PRINTS" id="PR00080">
    <property type="entry name" value="SDRFAMILY"/>
</dbReference>
<comment type="similarity">
    <text evidence="1 3">Belongs to the short-chain dehydrogenases/reductases (SDR) family.</text>
</comment>
<dbReference type="OrthoDB" id="9804774at2"/>
<dbReference type="CDD" id="cd05233">
    <property type="entry name" value="SDR_c"/>
    <property type="match status" value="1"/>
</dbReference>
<dbReference type="InterPro" id="IPR050259">
    <property type="entry name" value="SDR"/>
</dbReference>
<proteinExistence type="inferred from homology"/>
<name>A0A545AY09_9ACTN</name>
<dbReference type="InParanoid" id="A0A545AY09"/>
<dbReference type="Proteomes" id="UP000317982">
    <property type="component" value="Unassembled WGS sequence"/>
</dbReference>
<dbReference type="EMBL" id="VIRS01000003">
    <property type="protein sequence ID" value="TQS46161.1"/>
    <property type="molecule type" value="Genomic_DNA"/>
</dbReference>
<dbReference type="Pfam" id="PF13561">
    <property type="entry name" value="adh_short_C2"/>
    <property type="match status" value="1"/>
</dbReference>
<protein>
    <submittedName>
        <fullName evidence="5">SDR family oxidoreductase</fullName>
    </submittedName>
</protein>
<evidence type="ECO:0000259" key="4">
    <source>
        <dbReference type="SMART" id="SM00822"/>
    </source>
</evidence>
<keyword evidence="2" id="KW-0560">Oxidoreductase</keyword>
<dbReference type="InterPro" id="IPR020904">
    <property type="entry name" value="Sc_DH/Rdtase_CS"/>
</dbReference>
<comment type="caution">
    <text evidence="5">The sequence shown here is derived from an EMBL/GenBank/DDBJ whole genome shotgun (WGS) entry which is preliminary data.</text>
</comment>
<dbReference type="InterPro" id="IPR036291">
    <property type="entry name" value="NAD(P)-bd_dom_sf"/>
</dbReference>
<keyword evidence="6" id="KW-1185">Reference proteome</keyword>
<dbReference type="InterPro" id="IPR002347">
    <property type="entry name" value="SDR_fam"/>
</dbReference>
<dbReference type="SMART" id="SM00822">
    <property type="entry name" value="PKS_KR"/>
    <property type="match status" value="1"/>
</dbReference>
<gene>
    <name evidence="5" type="ORF">FL583_06690</name>
</gene>
<sequence>MQRGQTSAGQARTPRHPGGDLVRILVTGAAQGIGKAVTLRLAADGEDLVLFDRNEEGLASTVKEATDAGAGSVQTYVVDVREHDRLRELAERLDGEEPFDGLVNVAGVGLMSKFPELSLEQWQWTFDINVAAPFVLSQAIGVRMAARGRGRIVVMASIAGKGGSAELADYCASKAAAISLTQSLARALGPSGVTANAVCPGLVWTPMWEATGSWLAANQPAFASAGMSNHEAFLATVKASTPLQRPTRPEDIAATVRFLLSDDAELITGQAINVDGGIEVH</sequence>
<feature type="domain" description="Ketoreductase" evidence="4">
    <location>
        <begin position="22"/>
        <end position="207"/>
    </location>
</feature>
<dbReference type="PANTHER" id="PTHR42879:SF2">
    <property type="entry name" value="3-OXOACYL-[ACYL-CARRIER-PROTEIN] REDUCTASE FABG"/>
    <property type="match status" value="1"/>
</dbReference>
<dbReference type="GO" id="GO:0016491">
    <property type="term" value="F:oxidoreductase activity"/>
    <property type="evidence" value="ECO:0007669"/>
    <property type="project" value="UniProtKB-KW"/>
</dbReference>
<evidence type="ECO:0000256" key="2">
    <source>
        <dbReference type="ARBA" id="ARBA00023002"/>
    </source>
</evidence>
<dbReference type="AlphaFoldDB" id="A0A545AY09"/>
<dbReference type="Pfam" id="PF00106">
    <property type="entry name" value="adh_short"/>
    <property type="match status" value="1"/>
</dbReference>
<reference evidence="5 6" key="1">
    <citation type="submission" date="2019-07" db="EMBL/GenBank/DDBJ databases">
        <title>Cryptosporangium phraense sp. nov., isolated from plant litter.</title>
        <authorList>
            <person name="Suriyachadkun C."/>
        </authorList>
    </citation>
    <scope>NUCLEOTIDE SEQUENCE [LARGE SCALE GENOMIC DNA]</scope>
    <source>
        <strain evidence="5 6">A-T 5661</strain>
    </source>
</reference>
<accession>A0A545AY09</accession>
<dbReference type="PRINTS" id="PR00081">
    <property type="entry name" value="GDHRDH"/>
</dbReference>
<evidence type="ECO:0000313" key="6">
    <source>
        <dbReference type="Proteomes" id="UP000317982"/>
    </source>
</evidence>